<sequence>MSRQEVRMSRQEVQLKKRSKLIAAKHPDTAPRIHRTSGYLSVNTAPIAQIIAGATPEAPTRSRWSGAAGPAGIPAPEHDECDKEHAAAFADPMASVQLLFYQTPAAEQSLAFVNERAGARAARWTPSVYLTRSYDDYRDWMERTRGHLCLPRGQASPDATTRLGLNGEQIDDDAIPRAIARLAVTYAVNIGPASINEARAPVHPSYNACNMSKAAIAAARRASRGMEDSVAYMARATLAATQTRHSLRFLRQRLSARFGSAVCGWRRALGAGGRLLAFGRLREACKTLKCQDQIMEYWSELDASYGGCISLFELDPEGTALLARLRERLLTSAGSADPAEMHRQLAVLGQAREGAPLSAAEFRAAARVLGFSATEAERLFAHLDTGGGGPSEEPGWVTAVDVAWLKRLPSLVDLGALALSPGEGAAGLALRRALRLQRRGPQVGRGVEGNVPHLRLEPLPGPRLAPIHAGMPGIPR</sequence>
<protein>
    <submittedName>
        <fullName evidence="2">Uncharacterized protein</fullName>
    </submittedName>
</protein>
<gene>
    <name evidence="2" type="ORF">PCOR1329_LOCUS82828</name>
</gene>
<organism evidence="2 3">
    <name type="scientific">Prorocentrum cordatum</name>
    <dbReference type="NCBI Taxonomy" id="2364126"/>
    <lineage>
        <taxon>Eukaryota</taxon>
        <taxon>Sar</taxon>
        <taxon>Alveolata</taxon>
        <taxon>Dinophyceae</taxon>
        <taxon>Prorocentrales</taxon>
        <taxon>Prorocentraceae</taxon>
        <taxon>Prorocentrum</taxon>
    </lineage>
</organism>
<accession>A0ABN9YAZ2</accession>
<feature type="compositionally biased region" description="Low complexity" evidence="1">
    <location>
        <begin position="66"/>
        <end position="75"/>
    </location>
</feature>
<reference evidence="2" key="1">
    <citation type="submission" date="2023-10" db="EMBL/GenBank/DDBJ databases">
        <authorList>
            <person name="Chen Y."/>
            <person name="Shah S."/>
            <person name="Dougan E. K."/>
            <person name="Thang M."/>
            <person name="Chan C."/>
        </authorList>
    </citation>
    <scope>NUCLEOTIDE SEQUENCE [LARGE SCALE GENOMIC DNA]</scope>
</reference>
<name>A0ABN9YAZ2_9DINO</name>
<feature type="region of interest" description="Disordered" evidence="1">
    <location>
        <begin position="55"/>
        <end position="79"/>
    </location>
</feature>
<evidence type="ECO:0000313" key="3">
    <source>
        <dbReference type="Proteomes" id="UP001189429"/>
    </source>
</evidence>
<comment type="caution">
    <text evidence="2">The sequence shown here is derived from an EMBL/GenBank/DDBJ whole genome shotgun (WGS) entry which is preliminary data.</text>
</comment>
<dbReference type="Proteomes" id="UP001189429">
    <property type="component" value="Unassembled WGS sequence"/>
</dbReference>
<dbReference type="EMBL" id="CAUYUJ010021948">
    <property type="protein sequence ID" value="CAK0908056.1"/>
    <property type="molecule type" value="Genomic_DNA"/>
</dbReference>
<proteinExistence type="predicted"/>
<evidence type="ECO:0000256" key="1">
    <source>
        <dbReference type="SAM" id="MobiDB-lite"/>
    </source>
</evidence>
<keyword evidence="3" id="KW-1185">Reference proteome</keyword>
<evidence type="ECO:0000313" key="2">
    <source>
        <dbReference type="EMBL" id="CAK0908056.1"/>
    </source>
</evidence>